<dbReference type="Proteomes" id="UP001148838">
    <property type="component" value="Unassembled WGS sequence"/>
</dbReference>
<name>A0ABQ8TQQ5_PERAM</name>
<reference evidence="1 2" key="1">
    <citation type="journal article" date="2022" name="Allergy">
        <title>Genome assembly and annotation of Periplaneta americana reveal a comprehensive cockroach allergen profile.</title>
        <authorList>
            <person name="Wang L."/>
            <person name="Xiong Q."/>
            <person name="Saelim N."/>
            <person name="Wang L."/>
            <person name="Nong W."/>
            <person name="Wan A.T."/>
            <person name="Shi M."/>
            <person name="Liu X."/>
            <person name="Cao Q."/>
            <person name="Hui J.H.L."/>
            <person name="Sookrung N."/>
            <person name="Leung T.F."/>
            <person name="Tungtrongchitr A."/>
            <person name="Tsui S.K.W."/>
        </authorList>
    </citation>
    <scope>NUCLEOTIDE SEQUENCE [LARGE SCALE GENOMIC DNA]</scope>
    <source>
        <strain evidence="1">PWHHKU_190912</strain>
    </source>
</reference>
<accession>A0ABQ8TQQ5</accession>
<keyword evidence="2" id="KW-1185">Reference proteome</keyword>
<evidence type="ECO:0000313" key="2">
    <source>
        <dbReference type="Proteomes" id="UP001148838"/>
    </source>
</evidence>
<evidence type="ECO:0000313" key="1">
    <source>
        <dbReference type="EMBL" id="KAJ4448052.1"/>
    </source>
</evidence>
<protein>
    <submittedName>
        <fullName evidence="1">Uncharacterized protein</fullName>
    </submittedName>
</protein>
<comment type="caution">
    <text evidence="1">The sequence shown here is derived from an EMBL/GenBank/DDBJ whole genome shotgun (WGS) entry which is preliminary data.</text>
</comment>
<gene>
    <name evidence="1" type="ORF">ANN_10064</name>
</gene>
<organism evidence="1 2">
    <name type="scientific">Periplaneta americana</name>
    <name type="common">American cockroach</name>
    <name type="synonym">Blatta americana</name>
    <dbReference type="NCBI Taxonomy" id="6978"/>
    <lineage>
        <taxon>Eukaryota</taxon>
        <taxon>Metazoa</taxon>
        <taxon>Ecdysozoa</taxon>
        <taxon>Arthropoda</taxon>
        <taxon>Hexapoda</taxon>
        <taxon>Insecta</taxon>
        <taxon>Pterygota</taxon>
        <taxon>Neoptera</taxon>
        <taxon>Polyneoptera</taxon>
        <taxon>Dictyoptera</taxon>
        <taxon>Blattodea</taxon>
        <taxon>Blattoidea</taxon>
        <taxon>Blattidae</taxon>
        <taxon>Blattinae</taxon>
        <taxon>Periplaneta</taxon>
    </lineage>
</organism>
<sequence>MLMKTSLRKRKQVTAAELRLDGQSNRGAAGGKVGIPSEWIELVKRHFQVFEMTHTVFKDFDGYFTQFSKKSTSKNGEVFQRVPMQFSPTPTSMEQHLLAGGEWSYASVRTSPYMLPYADWYHLPLSFLGTVIKLTEQNYNLSHTELVCTRSWLLDSCQPTLRSVDIEEELDRCRLEFPSSSMVER</sequence>
<dbReference type="EMBL" id="JAJSOF020000005">
    <property type="protein sequence ID" value="KAJ4448052.1"/>
    <property type="molecule type" value="Genomic_DNA"/>
</dbReference>
<proteinExistence type="predicted"/>